<comment type="caution">
    <text evidence="10">The sequence shown here is derived from an EMBL/GenBank/DDBJ whole genome shotgun (WGS) entry which is preliminary data.</text>
</comment>
<evidence type="ECO:0000313" key="13">
    <source>
        <dbReference type="Proteomes" id="UP000527315"/>
    </source>
</evidence>
<dbReference type="GO" id="GO:0019843">
    <property type="term" value="F:rRNA binding"/>
    <property type="evidence" value="ECO:0007669"/>
    <property type="project" value="UniProtKB-KW"/>
</dbReference>
<dbReference type="Proteomes" id="UP000590964">
    <property type="component" value="Unassembled WGS sequence"/>
</dbReference>
<name>A0A7J4JX41_9ARCH</name>
<dbReference type="PIRSF" id="PIRSF002158">
    <property type="entry name" value="Ribosomal_L2"/>
    <property type="match status" value="1"/>
</dbReference>
<reference evidence="12" key="3">
    <citation type="submission" date="2021-05" db="EMBL/GenBank/DDBJ databases">
        <title>Protein family content uncovers lineage relationships and bacterial pathway maintenance mechanisms in DPANN archaea.</title>
        <authorList>
            <person name="Castelle C.J."/>
            <person name="Meheust R."/>
            <person name="Jaffe A.L."/>
            <person name="Seitz K."/>
            <person name="Gong X."/>
            <person name="Baker B.J."/>
            <person name="Banfield J.F."/>
        </authorList>
    </citation>
    <scope>NUCLEOTIDE SEQUENCE</scope>
    <source>
        <strain evidence="12">RIFCSPLOWO2_01_FULL_43_13</strain>
    </source>
</reference>
<keyword evidence="4 10" id="KW-0689">Ribosomal protein</keyword>
<protein>
    <recommendedName>
        <fullName evidence="6">50S ribosomal protein L2</fullName>
    </recommendedName>
</protein>
<dbReference type="FunFam" id="4.10.950.10:FF:000002">
    <property type="entry name" value="60S ribosomal protein L2"/>
    <property type="match status" value="1"/>
</dbReference>
<evidence type="ECO:0000256" key="6">
    <source>
        <dbReference type="ARBA" id="ARBA00035459"/>
    </source>
</evidence>
<reference evidence="12" key="2">
    <citation type="submission" date="2021-03" db="EMBL/GenBank/DDBJ databases">
        <authorList>
            <person name="Jaffe A."/>
        </authorList>
    </citation>
    <scope>NUCLEOTIDE SEQUENCE</scope>
    <source>
        <strain evidence="12">RIFCSPLOWO2_01_FULL_43_13</strain>
    </source>
</reference>
<evidence type="ECO:0000256" key="3">
    <source>
        <dbReference type="ARBA" id="ARBA00022884"/>
    </source>
</evidence>
<dbReference type="SUPFAM" id="SSF50104">
    <property type="entry name" value="Translation proteins SH3-like domain"/>
    <property type="match status" value="1"/>
</dbReference>
<dbReference type="InterPro" id="IPR022669">
    <property type="entry name" value="Ribosomal_uL2_C"/>
</dbReference>
<accession>A0A7J4JX41</accession>
<dbReference type="GO" id="GO:0003735">
    <property type="term" value="F:structural constituent of ribosome"/>
    <property type="evidence" value="ECO:0007669"/>
    <property type="project" value="InterPro"/>
</dbReference>
<dbReference type="InterPro" id="IPR014726">
    <property type="entry name" value="Ribosomal_uL2_dom3"/>
</dbReference>
<proteinExistence type="inferred from homology"/>
<sequence length="240" mass="25577">MAQKTRTQRAGKGSPTYKSSVHAKAQTTYPTLEAGSKELLKGKVLQLFTDPQHSGVLAKVLFENQKDRIILAAEGVQAGQTIEAGEKASIEIGNILPLKQVSEGAPVFCIERVPGDGGAFAKSSGLYGLVMTKDAKNVFVKLPSGKTVQLNPECRATIGCSAGSGRIEKPFIKAGAKFHQMRAKHHKYPTVRGVAMNPISHPFGGSQHHAGKSKSTSRNAPPGRKVGAIASKRTGRRKKN</sequence>
<dbReference type="Pfam" id="PF00181">
    <property type="entry name" value="Ribosomal_L2_N"/>
    <property type="match status" value="1"/>
</dbReference>
<feature type="domain" description="Large ribosomal subunit protein uL2 C-terminal" evidence="8">
    <location>
        <begin position="90"/>
        <end position="222"/>
    </location>
</feature>
<dbReference type="NCBIfam" id="NF007180">
    <property type="entry name" value="PRK09612.1"/>
    <property type="match status" value="1"/>
</dbReference>
<dbReference type="Proteomes" id="UP000680185">
    <property type="component" value="Unassembled WGS sequence"/>
</dbReference>
<dbReference type="SMART" id="SM01383">
    <property type="entry name" value="Ribosomal_L2"/>
    <property type="match status" value="1"/>
</dbReference>
<dbReference type="EMBL" id="DUFW01000019">
    <property type="protein sequence ID" value="HIH21239.1"/>
    <property type="molecule type" value="Genomic_DNA"/>
</dbReference>
<dbReference type="InterPro" id="IPR023672">
    <property type="entry name" value="Ribosomal_uL2_arc_euk"/>
</dbReference>
<evidence type="ECO:0000259" key="9">
    <source>
        <dbReference type="SMART" id="SM01383"/>
    </source>
</evidence>
<dbReference type="SUPFAM" id="SSF50249">
    <property type="entry name" value="Nucleic acid-binding proteins"/>
    <property type="match status" value="1"/>
</dbReference>
<evidence type="ECO:0000313" key="10">
    <source>
        <dbReference type="EMBL" id="HIH21239.1"/>
    </source>
</evidence>
<dbReference type="Gene3D" id="2.30.30.30">
    <property type="match status" value="1"/>
</dbReference>
<feature type="region of interest" description="Disordered" evidence="7">
    <location>
        <begin position="198"/>
        <end position="240"/>
    </location>
</feature>
<dbReference type="Gene3D" id="4.10.950.10">
    <property type="entry name" value="Ribosomal protein L2, domain 3"/>
    <property type="match status" value="1"/>
</dbReference>
<feature type="region of interest" description="Disordered" evidence="7">
    <location>
        <begin position="1"/>
        <end position="23"/>
    </location>
</feature>
<dbReference type="GO" id="GO:0022625">
    <property type="term" value="C:cytosolic large ribosomal subunit"/>
    <property type="evidence" value="ECO:0007669"/>
    <property type="project" value="TreeGrafter"/>
</dbReference>
<dbReference type="Proteomes" id="UP000527315">
    <property type="component" value="Unassembled WGS sequence"/>
</dbReference>
<evidence type="ECO:0000256" key="5">
    <source>
        <dbReference type="ARBA" id="ARBA00023274"/>
    </source>
</evidence>
<evidence type="ECO:0000313" key="14">
    <source>
        <dbReference type="Proteomes" id="UP000590964"/>
    </source>
</evidence>
<evidence type="ECO:0000313" key="11">
    <source>
        <dbReference type="EMBL" id="HIH33218.1"/>
    </source>
</evidence>
<dbReference type="InterPro" id="IPR002171">
    <property type="entry name" value="Ribosomal_uL2"/>
</dbReference>
<comment type="similarity">
    <text evidence="1">Belongs to the universal ribosomal protein uL2 family.</text>
</comment>
<dbReference type="InterPro" id="IPR012340">
    <property type="entry name" value="NA-bd_OB-fold"/>
</dbReference>
<gene>
    <name evidence="10" type="ORF">HA222_01065</name>
    <name evidence="11" type="ORF">HA227_03110</name>
    <name evidence="12" type="ORF">J4478_02620</name>
</gene>
<dbReference type="InterPro" id="IPR008991">
    <property type="entry name" value="Translation_prot_SH3-like_sf"/>
</dbReference>
<organism evidence="10 14">
    <name type="scientific">Candidatus Iainarchaeum sp</name>
    <dbReference type="NCBI Taxonomy" id="3101447"/>
    <lineage>
        <taxon>Archaea</taxon>
        <taxon>Candidatus Iainarchaeota</taxon>
        <taxon>Candidatus Iainarchaeia</taxon>
        <taxon>Candidatus Iainarchaeales</taxon>
        <taxon>Candidatus Iainarchaeaceae</taxon>
        <taxon>Candidatus Iainarchaeum</taxon>
    </lineage>
</organism>
<dbReference type="SMART" id="SM01382">
    <property type="entry name" value="Ribosomal_L2_C"/>
    <property type="match status" value="1"/>
</dbReference>
<dbReference type="Gene3D" id="2.40.50.140">
    <property type="entry name" value="Nucleic acid-binding proteins"/>
    <property type="match status" value="1"/>
</dbReference>
<dbReference type="EMBL" id="DUFJ01000070">
    <property type="protein sequence ID" value="HIH33218.1"/>
    <property type="molecule type" value="Genomic_DNA"/>
</dbReference>
<dbReference type="Pfam" id="PF03947">
    <property type="entry name" value="Ribosomal_L2_C"/>
    <property type="match status" value="1"/>
</dbReference>
<dbReference type="GO" id="GO:0002181">
    <property type="term" value="P:cytoplasmic translation"/>
    <property type="evidence" value="ECO:0007669"/>
    <property type="project" value="TreeGrafter"/>
</dbReference>
<evidence type="ECO:0000256" key="2">
    <source>
        <dbReference type="ARBA" id="ARBA00022730"/>
    </source>
</evidence>
<evidence type="ECO:0000256" key="4">
    <source>
        <dbReference type="ARBA" id="ARBA00022980"/>
    </source>
</evidence>
<dbReference type="PANTHER" id="PTHR13691">
    <property type="entry name" value="RIBOSOMAL PROTEIN L2"/>
    <property type="match status" value="1"/>
</dbReference>
<keyword evidence="2" id="KW-0699">rRNA-binding</keyword>
<dbReference type="EMBL" id="JAGVWB010000019">
    <property type="protein sequence ID" value="MBS3058270.1"/>
    <property type="molecule type" value="Genomic_DNA"/>
</dbReference>
<dbReference type="PANTHER" id="PTHR13691:SF16">
    <property type="entry name" value="LARGE RIBOSOMAL SUBUNIT PROTEIN UL2"/>
    <property type="match status" value="1"/>
</dbReference>
<dbReference type="InterPro" id="IPR022666">
    <property type="entry name" value="Ribosomal_uL2_RNA-bd_dom"/>
</dbReference>
<evidence type="ECO:0000313" key="12">
    <source>
        <dbReference type="EMBL" id="MBS3058270.1"/>
    </source>
</evidence>
<keyword evidence="3" id="KW-0694">RNA-binding</keyword>
<dbReference type="AlphaFoldDB" id="A0A7J4JX41"/>
<feature type="domain" description="Large ribosomal subunit protein uL2 RNA-binding" evidence="9">
    <location>
        <begin position="11"/>
        <end position="84"/>
    </location>
</feature>
<evidence type="ECO:0000256" key="7">
    <source>
        <dbReference type="SAM" id="MobiDB-lite"/>
    </source>
</evidence>
<evidence type="ECO:0000256" key="1">
    <source>
        <dbReference type="ARBA" id="ARBA00005636"/>
    </source>
</evidence>
<evidence type="ECO:0000259" key="8">
    <source>
        <dbReference type="SMART" id="SM01382"/>
    </source>
</evidence>
<dbReference type="InterPro" id="IPR014722">
    <property type="entry name" value="Rib_uL2_dom2"/>
</dbReference>
<reference evidence="10 13" key="1">
    <citation type="journal article" date="2020" name="bioRxiv">
        <title>A rank-normalized archaeal taxonomy based on genome phylogeny resolves widespread incomplete and uneven classifications.</title>
        <authorList>
            <person name="Rinke C."/>
            <person name="Chuvochina M."/>
            <person name="Mussig A.J."/>
            <person name="Chaumeil P.-A."/>
            <person name="Waite D.W."/>
            <person name="Whitman W.B."/>
            <person name="Parks D.H."/>
            <person name="Hugenholtz P."/>
        </authorList>
    </citation>
    <scope>NUCLEOTIDE SEQUENCE</scope>
    <source>
        <strain evidence="10">UBA10191</strain>
    </source>
</reference>
<keyword evidence="5" id="KW-0687">Ribonucleoprotein</keyword>